<dbReference type="Gene3D" id="3.10.620.30">
    <property type="match status" value="1"/>
</dbReference>
<comment type="similarity">
    <text evidence="1">Belongs to the transglutaminase-like superfamily. PNGase family.</text>
</comment>
<dbReference type="FunFam" id="2.20.25.10:FF:000011">
    <property type="entry name" value="peptide-N(4)-(N-acetyl-beta- glucosaminyl)asparagine amidase"/>
    <property type="match status" value="1"/>
</dbReference>
<dbReference type="SMART" id="SM00460">
    <property type="entry name" value="TGc"/>
    <property type="match status" value="1"/>
</dbReference>
<organism evidence="5 6">
    <name type="scientific">Ascobolus immersus RN42</name>
    <dbReference type="NCBI Taxonomy" id="1160509"/>
    <lineage>
        <taxon>Eukaryota</taxon>
        <taxon>Fungi</taxon>
        <taxon>Dikarya</taxon>
        <taxon>Ascomycota</taxon>
        <taxon>Pezizomycotina</taxon>
        <taxon>Pezizomycetes</taxon>
        <taxon>Pezizales</taxon>
        <taxon>Ascobolaceae</taxon>
        <taxon>Ascobolus</taxon>
    </lineage>
</organism>
<dbReference type="OrthoDB" id="409136at2759"/>
<dbReference type="GO" id="GO:0046872">
    <property type="term" value="F:metal ion binding"/>
    <property type="evidence" value="ECO:0007669"/>
    <property type="project" value="UniProtKB-KW"/>
</dbReference>
<dbReference type="GO" id="GO:0005634">
    <property type="term" value="C:nucleus"/>
    <property type="evidence" value="ECO:0007669"/>
    <property type="project" value="TreeGrafter"/>
</dbReference>
<dbReference type="Pfam" id="PF01841">
    <property type="entry name" value="Transglut_core"/>
    <property type="match status" value="1"/>
</dbReference>
<dbReference type="SUPFAM" id="SSF54001">
    <property type="entry name" value="Cysteine proteinases"/>
    <property type="match status" value="1"/>
</dbReference>
<keyword evidence="2" id="KW-0479">Metal-binding</keyword>
<evidence type="ECO:0000256" key="1">
    <source>
        <dbReference type="ARBA" id="ARBA00009390"/>
    </source>
</evidence>
<proteinExistence type="inferred from homology"/>
<dbReference type="EMBL" id="ML119661">
    <property type="protein sequence ID" value="RPA84020.1"/>
    <property type="molecule type" value="Genomic_DNA"/>
</dbReference>
<accession>A0A3N4IIP1</accession>
<reference evidence="5 6" key="1">
    <citation type="journal article" date="2018" name="Nat. Ecol. Evol.">
        <title>Pezizomycetes genomes reveal the molecular basis of ectomycorrhizal truffle lifestyle.</title>
        <authorList>
            <person name="Murat C."/>
            <person name="Payen T."/>
            <person name="Noel B."/>
            <person name="Kuo A."/>
            <person name="Morin E."/>
            <person name="Chen J."/>
            <person name="Kohler A."/>
            <person name="Krizsan K."/>
            <person name="Balestrini R."/>
            <person name="Da Silva C."/>
            <person name="Montanini B."/>
            <person name="Hainaut M."/>
            <person name="Levati E."/>
            <person name="Barry K.W."/>
            <person name="Belfiori B."/>
            <person name="Cichocki N."/>
            <person name="Clum A."/>
            <person name="Dockter R.B."/>
            <person name="Fauchery L."/>
            <person name="Guy J."/>
            <person name="Iotti M."/>
            <person name="Le Tacon F."/>
            <person name="Lindquist E.A."/>
            <person name="Lipzen A."/>
            <person name="Malagnac F."/>
            <person name="Mello A."/>
            <person name="Molinier V."/>
            <person name="Miyauchi S."/>
            <person name="Poulain J."/>
            <person name="Riccioni C."/>
            <person name="Rubini A."/>
            <person name="Sitrit Y."/>
            <person name="Splivallo R."/>
            <person name="Traeger S."/>
            <person name="Wang M."/>
            <person name="Zifcakova L."/>
            <person name="Wipf D."/>
            <person name="Zambonelli A."/>
            <person name="Paolocci F."/>
            <person name="Nowrousian M."/>
            <person name="Ottonello S."/>
            <person name="Baldrian P."/>
            <person name="Spatafora J.W."/>
            <person name="Henrissat B."/>
            <person name="Nagy L.G."/>
            <person name="Aury J.M."/>
            <person name="Wincker P."/>
            <person name="Grigoriev I.V."/>
            <person name="Bonfante P."/>
            <person name="Martin F.M."/>
        </authorList>
    </citation>
    <scope>NUCLEOTIDE SEQUENCE [LARGE SCALE GENOMIC DNA]</scope>
    <source>
        <strain evidence="5 6">RN42</strain>
    </source>
</reference>
<keyword evidence="3" id="KW-0862">Zinc</keyword>
<dbReference type="Proteomes" id="UP000275078">
    <property type="component" value="Unassembled WGS sequence"/>
</dbReference>
<dbReference type="InterPro" id="IPR038765">
    <property type="entry name" value="Papain-like_cys_pep_sf"/>
</dbReference>
<dbReference type="Gene3D" id="2.20.25.10">
    <property type="match status" value="1"/>
</dbReference>
<dbReference type="GO" id="GO:0005829">
    <property type="term" value="C:cytosol"/>
    <property type="evidence" value="ECO:0007669"/>
    <property type="project" value="TreeGrafter"/>
</dbReference>
<feature type="non-terminal residue" evidence="5">
    <location>
        <position position="305"/>
    </location>
</feature>
<dbReference type="GO" id="GO:0000224">
    <property type="term" value="F:peptide-N4-(N-acetyl-beta-glucosaminyl)asparagine amidase activity"/>
    <property type="evidence" value="ECO:0007669"/>
    <property type="project" value="TreeGrafter"/>
</dbReference>
<name>A0A3N4IIP1_ASCIM</name>
<dbReference type="InterPro" id="IPR002931">
    <property type="entry name" value="Transglutaminase-like"/>
</dbReference>
<evidence type="ECO:0000313" key="5">
    <source>
        <dbReference type="EMBL" id="RPA84020.1"/>
    </source>
</evidence>
<dbReference type="GO" id="GO:0006516">
    <property type="term" value="P:glycoprotein catabolic process"/>
    <property type="evidence" value="ECO:0007669"/>
    <property type="project" value="TreeGrafter"/>
</dbReference>
<dbReference type="AlphaFoldDB" id="A0A3N4IIP1"/>
<evidence type="ECO:0000259" key="4">
    <source>
        <dbReference type="SMART" id="SM00460"/>
    </source>
</evidence>
<dbReference type="InterPro" id="IPR050883">
    <property type="entry name" value="PNGase"/>
</dbReference>
<sequence>SNTAPPSYSPRSLKPMPPSTTQAITFHSLLTTLSDTPIRYENVGLLDEALRVVPLDRIIEEAEFDLELITAQAASLGKLPQYGIQDCMVKALMKWFKYDFFTWVNTPPCNHCGHETISQGAMQPTPEEKALGAGKTEIFICTDPACGQIDRFPRYSDVWTLMQTRRGRCGEWANTFTMLCRAMGWRARWVWNSEDHVWTEVWSLHANRWIHVDACENAYDKPMLYTREWKRRLAYCIAFSREGAMDVTRRYVRDRHLQALPRSRCSEENLLYTILEVRAKRRARMTPEEVRRCEKEDELEEKELR</sequence>
<dbReference type="PANTHER" id="PTHR12143:SF19">
    <property type="entry name" value="PEPTIDE-N(4)-(N-ACETYL-BETA-GLUCOSAMINYL)ASPARAGINE AMIDASE"/>
    <property type="match status" value="1"/>
</dbReference>
<gene>
    <name evidence="5" type="ORF">BJ508DRAFT_188217</name>
</gene>
<keyword evidence="6" id="KW-1185">Reference proteome</keyword>
<feature type="non-terminal residue" evidence="5">
    <location>
        <position position="1"/>
    </location>
</feature>
<evidence type="ECO:0000256" key="2">
    <source>
        <dbReference type="ARBA" id="ARBA00022723"/>
    </source>
</evidence>
<evidence type="ECO:0000313" key="6">
    <source>
        <dbReference type="Proteomes" id="UP000275078"/>
    </source>
</evidence>
<dbReference type="PANTHER" id="PTHR12143">
    <property type="entry name" value="PEPTIDE N-GLYCANASE PNGASE -RELATED"/>
    <property type="match status" value="1"/>
</dbReference>
<protein>
    <recommendedName>
        <fullName evidence="4">Transglutaminase-like domain-containing protein</fullName>
    </recommendedName>
</protein>
<feature type="domain" description="Transglutaminase-like" evidence="4">
    <location>
        <begin position="161"/>
        <end position="216"/>
    </location>
</feature>
<evidence type="ECO:0000256" key="3">
    <source>
        <dbReference type="ARBA" id="ARBA00022833"/>
    </source>
</evidence>
<dbReference type="STRING" id="1160509.A0A3N4IIP1"/>